<reference evidence="7 8" key="1">
    <citation type="submission" date="2018-11" db="EMBL/GenBank/DDBJ databases">
        <authorList>
            <person name="Li F."/>
        </authorList>
    </citation>
    <scope>NUCLEOTIDE SEQUENCE [LARGE SCALE GENOMIC DNA]</scope>
    <source>
        <strain evidence="7 8">Gsoil 818</strain>
    </source>
</reference>
<dbReference type="RefSeq" id="WP_123224088.1">
    <property type="nucleotide sequence ID" value="NZ_RJSF01000043.1"/>
</dbReference>
<proteinExistence type="predicted"/>
<dbReference type="OrthoDB" id="5191841at2"/>
<keyword evidence="8" id="KW-1185">Reference proteome</keyword>
<dbReference type="InterPro" id="IPR022781">
    <property type="entry name" value="Flagellar_biosynth_FliO"/>
</dbReference>
<dbReference type="AlphaFoldDB" id="A0A3N0GKV5"/>
<evidence type="ECO:0000313" key="7">
    <source>
        <dbReference type="EMBL" id="RNM13114.1"/>
    </source>
</evidence>
<keyword evidence="3 6" id="KW-0812">Transmembrane</keyword>
<dbReference type="Pfam" id="PF04347">
    <property type="entry name" value="FliO"/>
    <property type="match status" value="1"/>
</dbReference>
<sequence>MLELTIRLIVSLAIVVGLLLVLARVGARKFRGQAGALVRVVHRQPLSRTSAVAVVTVGSRVLVLGTTEHQVSILTELEPEELDGEADLALATDLVDPLDETDEIATLDTLGVRHAVRNQRPMIADPLQRGPLAGSVLSVQTWRQAFHVASQAANRATGRRAS</sequence>
<feature type="transmembrane region" description="Helical" evidence="6">
    <location>
        <begin position="6"/>
        <end position="23"/>
    </location>
</feature>
<evidence type="ECO:0000256" key="5">
    <source>
        <dbReference type="ARBA" id="ARBA00023136"/>
    </source>
</evidence>
<evidence type="ECO:0000256" key="1">
    <source>
        <dbReference type="ARBA" id="ARBA00004236"/>
    </source>
</evidence>
<accession>A0A3N0GKV5</accession>
<dbReference type="Proteomes" id="UP000279994">
    <property type="component" value="Unassembled WGS sequence"/>
</dbReference>
<protein>
    <recommendedName>
        <fullName evidence="9">Flagellar protein</fullName>
    </recommendedName>
</protein>
<evidence type="ECO:0008006" key="9">
    <source>
        <dbReference type="Google" id="ProtNLM"/>
    </source>
</evidence>
<keyword evidence="2" id="KW-1003">Cell membrane</keyword>
<organism evidence="7 8">
    <name type="scientific">Nocardioides pocheonensis</name>
    <dbReference type="NCBI Taxonomy" id="661485"/>
    <lineage>
        <taxon>Bacteria</taxon>
        <taxon>Bacillati</taxon>
        <taxon>Actinomycetota</taxon>
        <taxon>Actinomycetes</taxon>
        <taxon>Propionibacteriales</taxon>
        <taxon>Nocardioidaceae</taxon>
        <taxon>Nocardioides</taxon>
    </lineage>
</organism>
<gene>
    <name evidence="7" type="ORF">EFL26_16970</name>
</gene>
<comment type="caution">
    <text evidence="7">The sequence shown here is derived from an EMBL/GenBank/DDBJ whole genome shotgun (WGS) entry which is preliminary data.</text>
</comment>
<dbReference type="GO" id="GO:0044781">
    <property type="term" value="P:bacterial-type flagellum organization"/>
    <property type="evidence" value="ECO:0007669"/>
    <property type="project" value="InterPro"/>
</dbReference>
<evidence type="ECO:0000256" key="3">
    <source>
        <dbReference type="ARBA" id="ARBA00022692"/>
    </source>
</evidence>
<evidence type="ECO:0000256" key="2">
    <source>
        <dbReference type="ARBA" id="ARBA00022475"/>
    </source>
</evidence>
<evidence type="ECO:0000313" key="8">
    <source>
        <dbReference type="Proteomes" id="UP000279994"/>
    </source>
</evidence>
<keyword evidence="5 6" id="KW-0472">Membrane</keyword>
<dbReference type="GO" id="GO:0016020">
    <property type="term" value="C:membrane"/>
    <property type="evidence" value="ECO:0007669"/>
    <property type="project" value="InterPro"/>
</dbReference>
<dbReference type="EMBL" id="RJSF01000043">
    <property type="protein sequence ID" value="RNM13114.1"/>
    <property type="molecule type" value="Genomic_DNA"/>
</dbReference>
<name>A0A3N0GKV5_9ACTN</name>
<evidence type="ECO:0000256" key="4">
    <source>
        <dbReference type="ARBA" id="ARBA00022989"/>
    </source>
</evidence>
<keyword evidence="4 6" id="KW-1133">Transmembrane helix</keyword>
<evidence type="ECO:0000256" key="6">
    <source>
        <dbReference type="SAM" id="Phobius"/>
    </source>
</evidence>
<comment type="subcellular location">
    <subcellularLocation>
        <location evidence="1">Cell membrane</location>
    </subcellularLocation>
</comment>